<protein>
    <submittedName>
        <fullName evidence="2">Uncharacterized protein</fullName>
    </submittedName>
</protein>
<feature type="region of interest" description="Disordered" evidence="1">
    <location>
        <begin position="38"/>
        <end position="102"/>
    </location>
</feature>
<evidence type="ECO:0000313" key="3">
    <source>
        <dbReference type="Proteomes" id="UP001152798"/>
    </source>
</evidence>
<sequence length="135" mass="15039">MLARLTYKFFPDVKRRIKNDWVEMDFWAVQLLTGRAKRGRWTPLEPPGNTNEGDLCSIAKRTAMTLDPTPPPSSHPPTDRPSPIALDSSNRRTSCDVGRLPPIGPLIMDEATAWGHRSSCSNFSSQPLSFSLSKS</sequence>
<reference evidence="2" key="1">
    <citation type="submission" date="2022-01" db="EMBL/GenBank/DDBJ databases">
        <authorList>
            <person name="King R."/>
        </authorList>
    </citation>
    <scope>NUCLEOTIDE SEQUENCE</scope>
</reference>
<proteinExistence type="predicted"/>
<keyword evidence="3" id="KW-1185">Reference proteome</keyword>
<evidence type="ECO:0000313" key="2">
    <source>
        <dbReference type="EMBL" id="CAH1405351.1"/>
    </source>
</evidence>
<dbReference type="Proteomes" id="UP001152798">
    <property type="component" value="Chromosome 6"/>
</dbReference>
<gene>
    <name evidence="2" type="ORF">NEZAVI_LOCUS13584</name>
</gene>
<accession>A0A9P0HPX9</accession>
<dbReference type="OrthoDB" id="7382669at2759"/>
<dbReference type="AlphaFoldDB" id="A0A9P0HPX9"/>
<name>A0A9P0HPX9_NEZVI</name>
<dbReference type="EMBL" id="OV725082">
    <property type="protein sequence ID" value="CAH1405351.1"/>
    <property type="molecule type" value="Genomic_DNA"/>
</dbReference>
<evidence type="ECO:0000256" key="1">
    <source>
        <dbReference type="SAM" id="MobiDB-lite"/>
    </source>
</evidence>
<organism evidence="2 3">
    <name type="scientific">Nezara viridula</name>
    <name type="common">Southern green stink bug</name>
    <name type="synonym">Cimex viridulus</name>
    <dbReference type="NCBI Taxonomy" id="85310"/>
    <lineage>
        <taxon>Eukaryota</taxon>
        <taxon>Metazoa</taxon>
        <taxon>Ecdysozoa</taxon>
        <taxon>Arthropoda</taxon>
        <taxon>Hexapoda</taxon>
        <taxon>Insecta</taxon>
        <taxon>Pterygota</taxon>
        <taxon>Neoptera</taxon>
        <taxon>Paraneoptera</taxon>
        <taxon>Hemiptera</taxon>
        <taxon>Heteroptera</taxon>
        <taxon>Panheteroptera</taxon>
        <taxon>Pentatomomorpha</taxon>
        <taxon>Pentatomoidea</taxon>
        <taxon>Pentatomidae</taxon>
        <taxon>Pentatominae</taxon>
        <taxon>Nezara</taxon>
    </lineage>
</organism>